<dbReference type="InterPro" id="IPR057629">
    <property type="entry name" value="Teneurin1-4_GBD"/>
</dbReference>
<name>A0A6F9DM75_9ASCI</name>
<feature type="compositionally biased region" description="Polar residues" evidence="12">
    <location>
        <begin position="561"/>
        <end position="572"/>
    </location>
</feature>
<feature type="transmembrane region" description="Helical" evidence="13">
    <location>
        <begin position="618"/>
        <end position="646"/>
    </location>
</feature>
<reference evidence="15" key="1">
    <citation type="submission" date="2020-04" db="EMBL/GenBank/DDBJ databases">
        <authorList>
            <person name="Neveu A P."/>
        </authorList>
    </citation>
    <scope>NUCLEOTIDE SEQUENCE</scope>
    <source>
        <tissue evidence="15">Whole embryo</tissue>
    </source>
</reference>
<evidence type="ECO:0000313" key="15">
    <source>
        <dbReference type="EMBL" id="CAB3264552.1"/>
    </source>
</evidence>
<evidence type="ECO:0000256" key="2">
    <source>
        <dbReference type="ARBA" id="ARBA00004236"/>
    </source>
</evidence>
<dbReference type="InterPro" id="IPR056823">
    <property type="entry name" value="TEN-like_YD-shell"/>
</dbReference>
<feature type="domain" description="EGF-like" evidence="14">
    <location>
        <begin position="1054"/>
        <end position="1090"/>
    </location>
</feature>
<dbReference type="GO" id="GO:0048666">
    <property type="term" value="P:neuron development"/>
    <property type="evidence" value="ECO:0007669"/>
    <property type="project" value="TreeGrafter"/>
</dbReference>
<evidence type="ECO:0000256" key="6">
    <source>
        <dbReference type="ARBA" id="ARBA00022692"/>
    </source>
</evidence>
<evidence type="ECO:0000256" key="8">
    <source>
        <dbReference type="ARBA" id="ARBA00022989"/>
    </source>
</evidence>
<feature type="domain" description="EGF-like" evidence="14">
    <location>
        <begin position="880"/>
        <end position="913"/>
    </location>
</feature>
<dbReference type="SUPFAM" id="SSF101908">
    <property type="entry name" value="Putative isomerase YbhE"/>
    <property type="match status" value="1"/>
</dbReference>
<feature type="compositionally biased region" description="Polar residues" evidence="12">
    <location>
        <begin position="246"/>
        <end position="259"/>
    </location>
</feature>
<dbReference type="InterPro" id="IPR000742">
    <property type="entry name" value="EGF"/>
</dbReference>
<dbReference type="Pfam" id="PF25023">
    <property type="entry name" value="TEN_YD-shell"/>
    <property type="match status" value="1"/>
</dbReference>
<dbReference type="SMART" id="SM00181">
    <property type="entry name" value="EGF"/>
    <property type="match status" value="8"/>
</dbReference>
<dbReference type="Pfam" id="PF25024">
    <property type="entry name" value="EGF_TEN"/>
    <property type="match status" value="1"/>
</dbReference>
<feature type="compositionally biased region" description="Polar residues" evidence="12">
    <location>
        <begin position="438"/>
        <end position="455"/>
    </location>
</feature>
<keyword evidence="10 11" id="KW-1015">Disulfide bond</keyword>
<organism evidence="15">
    <name type="scientific">Phallusia mammillata</name>
    <dbReference type="NCBI Taxonomy" id="59560"/>
    <lineage>
        <taxon>Eukaryota</taxon>
        <taxon>Metazoa</taxon>
        <taxon>Chordata</taxon>
        <taxon>Tunicata</taxon>
        <taxon>Ascidiacea</taxon>
        <taxon>Phlebobranchia</taxon>
        <taxon>Ascidiidae</taxon>
        <taxon>Phallusia</taxon>
    </lineage>
</organism>
<feature type="compositionally biased region" description="Polar residues" evidence="12">
    <location>
        <begin position="296"/>
        <end position="319"/>
    </location>
</feature>
<sequence>MPYDRTSDFGSNEEVNTVKCVSGDESPATKGQVKVKARLTKQKTPVDQSGSKFSNSLSTENTPTRSQRDSNPDTRSNSTDSGLASGSATKRRSMDSEGSNRIRATGSESSSPDAYTEPPGRVSHQSSRDEGTTAAASQSAAYKENSNVNFHGKGPTDEKYLSTASDRAADHEVSYIMMTSSSPSTLWDQDQTLAEEEIPQESAPQKVQPIGEPAQGGSPTRHRRRDVSSLLRHKKPHKEHPKSAKGSESTSEGDVTQQGAPLFDGSAFKRIDSNKYNSHRTAVTHKEPDCYDSDSSKLSSKTQKAVMRSSLNESGTVAASTGARPYSESSKGISSSDTHRSSVRYEPVVTDHSCTPPSPSNHPNSRRQLLGKRSTSTDSELDEIDDDIRDMDDVVPREEERPLTSRRRMSSPILDPRNSSQANQYGGRRGSSYLVKANSGNLLTPKSGSTSSPNEVRQHPGLPRMGTGAVQASVTSPNTIPAPTSQHYNQQAPSSVMTSRVTAPMAVDADHYDPVVTTTLKPTYEVDATGMWNFSRGTESDRSGFGGYTPGIPSSLPPHTTPNSSATGNSTTARFMSKRPSLAGRHHFDHNLHHHRRESRQQYTGSFKKFRSRFRTRFSWKCAAISFILISLILGVSLLAFVLGIFNSPVSVSKVGVPTKCSSNGDSIITVPSLPDGSGDVLQFKRKSSFEVNPASFSYMQIYVEEPYHIKFNCSLGSKAQIAVYGRKGLRPSHTKFNFFERIDGDALPSSRALQTSFATFAIESSRSKRSVSSSSEGRVNTGFLQFMEPGTWHLAVFNDGENVELVELKTSISEGLSQCPNSCRGKGDCIAGRCHCFVGFQGSDCSQVSCSVHCRGNGVYAHGKCVCFSGWKGVDCGTRSDQCLVPDCGGHGTCGGDGVCECEQGFKGEACEEVDCVDPGCSGHGICVKGQCRCNRGWMGTTCSLEDASCPAGCAGHGRMDTVTKQCVCDPGWGGTNCATDLASLNPPPAAAMCRPACHHDNGACVDGECRCNDGWTGDACDVRECPLKCDEHGTCMNGMCLCDLGWNGHSCTFVGCPNDCSGHGNCIRDAEGEYYCSCSSGWKGESCNVEVEMMCNDGRDNDHDTLTDCQDPDCCSQRACSHSTQCRGSLNPTHEISRVYGRNPLKATSSFYERVRFLINDNGIQRGAQSSKFNQKQVSVIRGKVLTLDGSPLVGAEVEIAHHPELGSTKTRTDGWYDILVNGGGSLTLSVHRTSFVPTTLTVFAPWNDYVIAPDVKMRTPSQPNQLVYDSTDCDASLLAQPSAVVLVSSVRSYSAAQCAERGTVIPEAQAIRQAVNLPGTETSLVYLSSRASGYTSILTISLVEGEKPANLLQIHLKIAIQGRLFEKKFEAESNLRYTYEWPRTDAYSRSVYGNVKAKVLVGYEYEACSQKVWKTLVSTVQGHPAMDLWSLDVHHTYHPEAGVVHLGNGGEMRLLEQPPMMSTVMGNGMTRHESCSGCNGPAARTQVLSPVALASDTSGSVYVGDHNFIRKIDSNGTATSLYSTRSAPAKYYMAVSPTSDGVLYFSNPNERQIYKLRRMSAPRSSRELPTNYEVVVGNGAACYPLQNDECGDNGPATSARLSAPKGLALDKNGRLYFVDGTRIRTVNPSTRTVSTFAGSLLVSGTRPIPCSGTISLDQVEFTFPTGLAISHLDDMLYVLDGDVVVRIDVTQRHASLAAGVPVHCTRAVAKNPDDRDARKVSLISPTSISVSPADGALIIAESDQKFIHRVRRVDPYSGRISTIAGVDSKCDCAVQECNCFSGDGNFARSASLHNPTAVTATPDGSVYIADQLNLRIRKVVHSLPALNSRAEYHVANPDANQLYVFNRDGRHVETRNVITGSLLYNFAYTTRGRLHVIRDVNGNRLQIDYDASGRPFQIALPNRQNLGLTVNRDGDITRIVQDSATPIAAFTYQSEDSGLILSSVYGRYASSFYIYDVYGRVITAVSPTGSMTSLHRSVNATRYTVTIETAATSAGSTKMGVGRRDVVISTEPGYLCDLITTTEGAMMTTYKRWTDNSISVHYLDDSDLILETKPHPVLGLTAPFLAKRTIRLPSDPLENEIVWRTRKEKDAGSGSHTSQFLLGRRMAVNGRNILSLDYSQALKMEKIYDDHAKFMLRVQYNDRGLPTLWMPNNVISPVNVTYDPKGHASTWQRGRHTEHITYDASGNMQSVRTPDGNTWRYTYGNLMARMIPPHSTGHFTFAYDGSSNLHKLTLPSGLTYTLDRRIGIGFVRTTFIGADGVDMLVLDNNDHGSPLAVYYPGEKRKSIFRYDAHGHMTEVLHDGTRTSMLRDPQSGEIVSVSTDRCTLRFHRNGPLVQRHTVTSSTDGGLLAVFDYTNDVNLRLDSIQVKVNGTRLPQEFYSYDDVSGKLTTFGPYKVIDFDQIYTISTDTVTLSKQSQNSGRITGVSLYMFRAPIYNLGISYDQAGRIDLLTVSGLDDNVTTVGYSYTSKGELKSCAIDGTTKWRYTYDADGKLSKIEENGVLTTLRYDKYGRLTSCGDLQYRFDKDGFLQQRGNEVFEYDSMGHLTTAYRLDDAYEIKYAYDGFGRLTTRVNVRTGEVIRFLYADLAKPDRLTHTFNATSHRITTYRYDVEGHLFAMERSDGQVWSIVCDHMGSPIGVFNSGMKMVKRIKYSPFGQVLHDSEPSLFVAIGFRGGIYDVTTGLVRFANREALSPLSAPKITPDSVLGQSSSREKSTGQLQQAVEYDAIVGQLTSSGVYRLKDLGTELVVFTAFQVVDPVNPVPVFNHMTDTSSWLTALGFKLQNVAPDPQIASRQKDKSSVECQLSQHLRAYMSLQTVTPSVLVPTRQMQNEKDVIPDGTLFAQGLVLIVDRGSIATQVLNSATDDVKRLSGIIKGADVIFGKDADSASAAMSLTLEGKPNVFLAKSPDSFEKDKQTLRLVSGHDRILDGGNPQRRGSTAATPGGSDAPIVVSTNQKQIRVETGYAVITILYVNSGTSSRHSDYSSEEVERDRVASEALRRAEVDAWSREKAKIKQGLKTMWNERQRQEILSRGSLSTWTVEFAFDADLYPELADSGRNVKFVRRRRT</sequence>
<dbReference type="PANTHER" id="PTHR11219:SF69">
    <property type="entry name" value="TENEURIN-A"/>
    <property type="match status" value="1"/>
</dbReference>
<proteinExistence type="evidence at transcript level"/>
<feature type="disulfide bond" evidence="11">
    <location>
        <begin position="1058"/>
        <end position="1068"/>
    </location>
</feature>
<evidence type="ECO:0000256" key="3">
    <source>
        <dbReference type="ARBA" id="ARBA00009385"/>
    </source>
</evidence>
<feature type="region of interest" description="Disordered" evidence="12">
    <location>
        <begin position="545"/>
        <end position="572"/>
    </location>
</feature>
<feature type="compositionally biased region" description="Polar residues" evidence="12">
    <location>
        <begin position="327"/>
        <end position="336"/>
    </location>
</feature>
<feature type="compositionally biased region" description="Polar residues" evidence="12">
    <location>
        <begin position="42"/>
        <end position="65"/>
    </location>
</feature>
<comment type="subcellular location">
    <subcellularLocation>
        <location evidence="2">Cell membrane</location>
    </subcellularLocation>
    <subcellularLocation>
        <location evidence="1">Membrane</location>
        <topology evidence="1">Single-pass membrane protein</topology>
    </subcellularLocation>
</comment>
<dbReference type="Pfam" id="PF24329">
    <property type="entry name" value="FN-plug_TEN1-4"/>
    <property type="match status" value="1"/>
</dbReference>
<dbReference type="GO" id="GO:0046982">
    <property type="term" value="F:protein heterodimerization activity"/>
    <property type="evidence" value="ECO:0007669"/>
    <property type="project" value="TreeGrafter"/>
</dbReference>
<dbReference type="PROSITE" id="PS00022">
    <property type="entry name" value="EGF_1"/>
    <property type="match status" value="3"/>
</dbReference>
<dbReference type="Pfam" id="PF15636">
    <property type="entry name" value="Tox-GHH"/>
    <property type="match status" value="1"/>
</dbReference>
<dbReference type="PROSITE" id="PS01186">
    <property type="entry name" value="EGF_2"/>
    <property type="match status" value="4"/>
</dbReference>
<feature type="disulfide bond" evidence="11">
    <location>
        <begin position="1080"/>
        <end position="1089"/>
    </location>
</feature>
<keyword evidence="7" id="KW-0677">Repeat</keyword>
<feature type="compositionally biased region" description="Basic and acidic residues" evidence="12">
    <location>
        <begin position="391"/>
        <end position="403"/>
    </location>
</feature>
<feature type="compositionally biased region" description="Polar residues" evidence="12">
    <location>
        <begin position="73"/>
        <end position="88"/>
    </location>
</feature>
<dbReference type="InterPro" id="IPR056822">
    <property type="entry name" value="TEN_NHL"/>
</dbReference>
<dbReference type="InterPro" id="IPR057627">
    <property type="entry name" value="FN-plug_TEN1-4"/>
</dbReference>
<protein>
    <submittedName>
        <fullName evidence="15">Teneurin-3</fullName>
    </submittedName>
</protein>
<evidence type="ECO:0000256" key="9">
    <source>
        <dbReference type="ARBA" id="ARBA00023136"/>
    </source>
</evidence>
<evidence type="ECO:0000256" key="11">
    <source>
        <dbReference type="PROSITE-ProRule" id="PRU00076"/>
    </source>
</evidence>
<dbReference type="NCBIfam" id="TIGR01643">
    <property type="entry name" value="YD_repeat_2x"/>
    <property type="match status" value="1"/>
</dbReference>
<keyword evidence="5 11" id="KW-0245">EGF-like domain</keyword>
<dbReference type="GO" id="GO:0043005">
    <property type="term" value="C:neuron projection"/>
    <property type="evidence" value="ECO:0007669"/>
    <property type="project" value="TreeGrafter"/>
</dbReference>
<evidence type="ECO:0000256" key="13">
    <source>
        <dbReference type="SAM" id="Phobius"/>
    </source>
</evidence>
<feature type="region of interest" description="Disordered" evidence="12">
    <location>
        <begin position="1"/>
        <end position="469"/>
    </location>
</feature>
<dbReference type="Gene3D" id="2.10.25.10">
    <property type="entry name" value="Laminin"/>
    <property type="match status" value="7"/>
</dbReference>
<dbReference type="Pfam" id="PF23093">
    <property type="entry name" value="GBD_Tenm3"/>
    <property type="match status" value="1"/>
</dbReference>
<dbReference type="GO" id="GO:0007157">
    <property type="term" value="P:heterophilic cell-cell adhesion via plasma membrane cell adhesion molecules"/>
    <property type="evidence" value="ECO:0007669"/>
    <property type="project" value="TreeGrafter"/>
</dbReference>
<feature type="compositionally biased region" description="Acidic residues" evidence="12">
    <location>
        <begin position="379"/>
        <end position="390"/>
    </location>
</feature>
<evidence type="ECO:0000259" key="14">
    <source>
        <dbReference type="PROSITE" id="PS50026"/>
    </source>
</evidence>
<evidence type="ECO:0000256" key="5">
    <source>
        <dbReference type="ARBA" id="ARBA00022536"/>
    </source>
</evidence>
<feature type="compositionally biased region" description="Polar residues" evidence="12">
    <location>
        <begin position="134"/>
        <end position="149"/>
    </location>
</feature>
<gene>
    <name evidence="15" type="primary">Odz3</name>
</gene>
<feature type="compositionally biased region" description="Polar residues" evidence="12">
    <location>
        <begin position="177"/>
        <end position="192"/>
    </location>
</feature>
<keyword evidence="4" id="KW-1003">Cell membrane</keyword>
<feature type="disulfide bond" evidence="11">
    <location>
        <begin position="903"/>
        <end position="912"/>
    </location>
</feature>
<evidence type="ECO:0000256" key="7">
    <source>
        <dbReference type="ARBA" id="ARBA00022737"/>
    </source>
</evidence>
<dbReference type="Pfam" id="PF25020">
    <property type="entry name" value="TTR_TEN1-4"/>
    <property type="match status" value="1"/>
</dbReference>
<evidence type="ECO:0000256" key="12">
    <source>
        <dbReference type="SAM" id="MobiDB-lite"/>
    </source>
</evidence>
<dbReference type="GO" id="GO:0042803">
    <property type="term" value="F:protein homodimerization activity"/>
    <property type="evidence" value="ECO:0007669"/>
    <property type="project" value="TreeGrafter"/>
</dbReference>
<dbReference type="Gene3D" id="2.180.10.10">
    <property type="entry name" value="RHS repeat-associated core"/>
    <property type="match status" value="3"/>
</dbReference>
<dbReference type="SUPFAM" id="SSF49464">
    <property type="entry name" value="Carboxypeptidase regulatory domain-like"/>
    <property type="match status" value="1"/>
</dbReference>
<dbReference type="InterPro" id="IPR008969">
    <property type="entry name" value="CarboxyPept-like_regulatory"/>
</dbReference>
<evidence type="ECO:0000256" key="1">
    <source>
        <dbReference type="ARBA" id="ARBA00004167"/>
    </source>
</evidence>
<feature type="region of interest" description="Disordered" evidence="12">
    <location>
        <begin position="2927"/>
        <end position="2952"/>
    </location>
</feature>
<evidence type="ECO:0000256" key="10">
    <source>
        <dbReference type="ARBA" id="ARBA00023157"/>
    </source>
</evidence>
<keyword evidence="8 13" id="KW-1133">Transmembrane helix</keyword>
<dbReference type="InterPro" id="IPR006530">
    <property type="entry name" value="YD"/>
</dbReference>
<comment type="caution">
    <text evidence="11">Lacks conserved residue(s) required for the propagation of feature annotation.</text>
</comment>
<comment type="similarity">
    <text evidence="3">Belongs to the tenascin family. Teneurin subfamily.</text>
</comment>
<dbReference type="PROSITE" id="PS50026">
    <property type="entry name" value="EGF_3"/>
    <property type="match status" value="2"/>
</dbReference>
<dbReference type="InterPro" id="IPR051216">
    <property type="entry name" value="Teneurin"/>
</dbReference>
<dbReference type="EMBL" id="LR788690">
    <property type="protein sequence ID" value="CAB3264552.1"/>
    <property type="molecule type" value="mRNA"/>
</dbReference>
<evidence type="ECO:0000256" key="4">
    <source>
        <dbReference type="ARBA" id="ARBA00022475"/>
    </source>
</evidence>
<dbReference type="InterPro" id="IPR011042">
    <property type="entry name" value="6-blade_b-propeller_TolB-like"/>
</dbReference>
<dbReference type="InterPro" id="IPR028916">
    <property type="entry name" value="Tox-GHH_dom"/>
</dbReference>
<keyword evidence="9 13" id="KW-0472">Membrane</keyword>
<keyword evidence="6 13" id="KW-0812">Transmembrane</keyword>
<dbReference type="PANTHER" id="PTHR11219">
    <property type="entry name" value="TENEURIN AND N-ACETYLGLUCOSAMINE-1-PHOSPHODIESTER ALPHA-N-ACETYLGLUCOSAMINIDASE"/>
    <property type="match status" value="1"/>
</dbReference>
<dbReference type="GO" id="GO:0005886">
    <property type="term" value="C:plasma membrane"/>
    <property type="evidence" value="ECO:0007669"/>
    <property type="project" value="UniProtKB-SubCell"/>
</dbReference>
<accession>A0A6F9DM75</accession>
<dbReference type="Pfam" id="PF25021">
    <property type="entry name" value="TEN_NHL"/>
    <property type="match status" value="1"/>
</dbReference>
<dbReference type="SUPFAM" id="SSF101898">
    <property type="entry name" value="NHL repeat"/>
    <property type="match status" value="1"/>
</dbReference>
<dbReference type="Gene3D" id="2.120.10.30">
    <property type="entry name" value="TolB, C-terminal domain"/>
    <property type="match status" value="2"/>
</dbReference>
<dbReference type="GO" id="GO:0050839">
    <property type="term" value="F:cell adhesion molecule binding"/>
    <property type="evidence" value="ECO:0007669"/>
    <property type="project" value="TreeGrafter"/>
</dbReference>
<dbReference type="InterPro" id="IPR056820">
    <property type="entry name" value="TEN_TTR-like"/>
</dbReference>
<feature type="compositionally biased region" description="Basic residues" evidence="12">
    <location>
        <begin position="220"/>
        <end position="240"/>
    </location>
</feature>